<dbReference type="GO" id="GO:0008999">
    <property type="term" value="F:protein-N-terminal-alanine acetyltransferase activity"/>
    <property type="evidence" value="ECO:0007669"/>
    <property type="project" value="TreeGrafter"/>
</dbReference>
<dbReference type="GO" id="GO:0005737">
    <property type="term" value="C:cytoplasm"/>
    <property type="evidence" value="ECO:0007669"/>
    <property type="project" value="TreeGrafter"/>
</dbReference>
<dbReference type="InterPro" id="IPR000182">
    <property type="entry name" value="GNAT_dom"/>
</dbReference>
<dbReference type="InterPro" id="IPR016181">
    <property type="entry name" value="Acyl_CoA_acyltransferase"/>
</dbReference>
<dbReference type="GO" id="GO:1990189">
    <property type="term" value="F:protein N-terminal-serine acetyltransferase activity"/>
    <property type="evidence" value="ECO:0007669"/>
    <property type="project" value="TreeGrafter"/>
</dbReference>
<sequence length="192" mass="21432">MTTSSPGATPLGPGAEMRPLQPGDAEEFLTHVDRGREFVGRFVRLPDVVTDLGSARQYLATYAQRLATDTGRLDGIWSDGLLVGGIMLRTMNVPEQFAELGCWLEPSAVGRGLVTRAARVLIEWAVEQHGIHRLEWRASPQNTASTSVARRLGMQREGLLREHYLHRGKRHDAEVWSLLAPEWRRQSSTRPA</sequence>
<dbReference type="RefSeq" id="WP_184780742.1">
    <property type="nucleotide sequence ID" value="NZ_JACHMG010000001.1"/>
</dbReference>
<keyword evidence="4" id="KW-1185">Reference proteome</keyword>
<dbReference type="Proteomes" id="UP000581769">
    <property type="component" value="Unassembled WGS sequence"/>
</dbReference>
<evidence type="ECO:0000313" key="4">
    <source>
        <dbReference type="Proteomes" id="UP000581769"/>
    </source>
</evidence>
<evidence type="ECO:0000259" key="2">
    <source>
        <dbReference type="PROSITE" id="PS51186"/>
    </source>
</evidence>
<dbReference type="AlphaFoldDB" id="A0A840ITI7"/>
<feature type="region of interest" description="Disordered" evidence="1">
    <location>
        <begin position="1"/>
        <end position="21"/>
    </location>
</feature>
<feature type="domain" description="N-acetyltransferase" evidence="2">
    <location>
        <begin position="15"/>
        <end position="181"/>
    </location>
</feature>
<reference evidence="3 4" key="1">
    <citation type="submission" date="2020-08" db="EMBL/GenBank/DDBJ databases">
        <title>Sequencing the genomes of 1000 actinobacteria strains.</title>
        <authorList>
            <person name="Klenk H.-P."/>
        </authorList>
    </citation>
    <scope>NUCLEOTIDE SEQUENCE [LARGE SCALE GENOMIC DNA]</scope>
    <source>
        <strain evidence="3 4">DSM 45859</strain>
    </source>
</reference>
<dbReference type="Gene3D" id="3.40.630.30">
    <property type="match status" value="1"/>
</dbReference>
<dbReference type="SUPFAM" id="SSF55729">
    <property type="entry name" value="Acyl-CoA N-acyltransferases (Nat)"/>
    <property type="match status" value="1"/>
</dbReference>
<evidence type="ECO:0000256" key="1">
    <source>
        <dbReference type="SAM" id="MobiDB-lite"/>
    </source>
</evidence>
<dbReference type="PANTHER" id="PTHR43441:SF10">
    <property type="entry name" value="ACETYLTRANSFERASE"/>
    <property type="match status" value="1"/>
</dbReference>
<dbReference type="PROSITE" id="PS51186">
    <property type="entry name" value="GNAT"/>
    <property type="match status" value="1"/>
</dbReference>
<organism evidence="3 4">
    <name type="scientific">Amycolatopsis jiangsuensis</name>
    <dbReference type="NCBI Taxonomy" id="1181879"/>
    <lineage>
        <taxon>Bacteria</taxon>
        <taxon>Bacillati</taxon>
        <taxon>Actinomycetota</taxon>
        <taxon>Actinomycetes</taxon>
        <taxon>Pseudonocardiales</taxon>
        <taxon>Pseudonocardiaceae</taxon>
        <taxon>Amycolatopsis</taxon>
    </lineage>
</organism>
<dbReference type="PANTHER" id="PTHR43441">
    <property type="entry name" value="RIBOSOMAL-PROTEIN-SERINE ACETYLTRANSFERASE"/>
    <property type="match status" value="1"/>
</dbReference>
<name>A0A840ITI7_9PSEU</name>
<dbReference type="Pfam" id="PF13302">
    <property type="entry name" value="Acetyltransf_3"/>
    <property type="match status" value="1"/>
</dbReference>
<proteinExistence type="predicted"/>
<dbReference type="EMBL" id="JACHMG010000001">
    <property type="protein sequence ID" value="MBB4685766.1"/>
    <property type="molecule type" value="Genomic_DNA"/>
</dbReference>
<evidence type="ECO:0000313" key="3">
    <source>
        <dbReference type="EMBL" id="MBB4685766.1"/>
    </source>
</evidence>
<dbReference type="InterPro" id="IPR051908">
    <property type="entry name" value="Ribosomal_N-acetyltransferase"/>
</dbReference>
<accession>A0A840ITI7</accession>
<comment type="caution">
    <text evidence="3">The sequence shown here is derived from an EMBL/GenBank/DDBJ whole genome shotgun (WGS) entry which is preliminary data.</text>
</comment>
<gene>
    <name evidence="3" type="ORF">BJY18_003251</name>
</gene>
<protein>
    <submittedName>
        <fullName evidence="3">RimJ/RimL family protein N-acetyltransferase</fullName>
    </submittedName>
</protein>
<keyword evidence="3" id="KW-0808">Transferase</keyword>